<evidence type="ECO:0000259" key="2">
    <source>
        <dbReference type="Pfam" id="PF00248"/>
    </source>
</evidence>
<comment type="caution">
    <text evidence="3">The sequence shown here is derived from an EMBL/GenBank/DDBJ whole genome shotgun (WGS) entry which is preliminary data.</text>
</comment>
<dbReference type="PANTHER" id="PTHR43364:SF4">
    <property type="entry name" value="NAD(P)-LINKED OXIDOREDUCTASE SUPERFAMILY PROTEIN"/>
    <property type="match status" value="1"/>
</dbReference>
<dbReference type="AlphaFoldDB" id="X1B867"/>
<protein>
    <recommendedName>
        <fullName evidence="2">NADP-dependent oxidoreductase domain-containing protein</fullName>
    </recommendedName>
</protein>
<name>X1B867_9ZZZZ</name>
<dbReference type="Gene3D" id="3.20.20.100">
    <property type="entry name" value="NADP-dependent oxidoreductase domain"/>
    <property type="match status" value="1"/>
</dbReference>
<dbReference type="InterPro" id="IPR050523">
    <property type="entry name" value="AKR_Detox_Biosynth"/>
</dbReference>
<dbReference type="SUPFAM" id="SSF51430">
    <property type="entry name" value="NAD(P)-linked oxidoreductase"/>
    <property type="match status" value="1"/>
</dbReference>
<reference evidence="3" key="1">
    <citation type="journal article" date="2014" name="Front. Microbiol.">
        <title>High frequency of phylogenetically diverse reductive dehalogenase-homologous genes in deep subseafloor sedimentary metagenomes.</title>
        <authorList>
            <person name="Kawai M."/>
            <person name="Futagami T."/>
            <person name="Toyoda A."/>
            <person name="Takaki Y."/>
            <person name="Nishi S."/>
            <person name="Hori S."/>
            <person name="Arai W."/>
            <person name="Tsubouchi T."/>
            <person name="Morono Y."/>
            <person name="Uchiyama I."/>
            <person name="Ito T."/>
            <person name="Fujiyama A."/>
            <person name="Inagaki F."/>
            <person name="Takami H."/>
        </authorList>
    </citation>
    <scope>NUCLEOTIDE SEQUENCE</scope>
    <source>
        <strain evidence="3">Expedition CK06-06</strain>
    </source>
</reference>
<dbReference type="GO" id="GO:0016491">
    <property type="term" value="F:oxidoreductase activity"/>
    <property type="evidence" value="ECO:0007669"/>
    <property type="project" value="UniProtKB-KW"/>
</dbReference>
<feature type="domain" description="NADP-dependent oxidoreductase" evidence="2">
    <location>
        <begin position="18"/>
        <end position="186"/>
    </location>
</feature>
<organism evidence="3">
    <name type="scientific">marine sediment metagenome</name>
    <dbReference type="NCBI Taxonomy" id="412755"/>
    <lineage>
        <taxon>unclassified sequences</taxon>
        <taxon>metagenomes</taxon>
        <taxon>ecological metagenomes</taxon>
    </lineage>
</organism>
<sequence length="188" mass="21300">MFAMQYRRLGKTELSVSAIGVGTWQFSGVWGKHFEQQEVDEMLSRAGALGINFIDTAECYGPDHLSERFIGNSIAGQRDRWVVATKFGHNNGNNLGDGNYRPEQVLIQLEGSLRALQTDYIDIYQLHSAEDALFDNDELWTMLNKQVQSGKIRFLGNSIPRPNMQFQLHKSKEFGISVIQTVYNAIKP</sequence>
<accession>X1B867</accession>
<dbReference type="InterPro" id="IPR036812">
    <property type="entry name" value="NAD(P)_OxRdtase_dom_sf"/>
</dbReference>
<keyword evidence="1" id="KW-0560">Oxidoreductase</keyword>
<gene>
    <name evidence="3" type="ORF">S01H4_31065</name>
</gene>
<dbReference type="InterPro" id="IPR023210">
    <property type="entry name" value="NADP_OxRdtase_dom"/>
</dbReference>
<evidence type="ECO:0000313" key="3">
    <source>
        <dbReference type="EMBL" id="GAG77472.1"/>
    </source>
</evidence>
<feature type="non-terminal residue" evidence="3">
    <location>
        <position position="188"/>
    </location>
</feature>
<evidence type="ECO:0000256" key="1">
    <source>
        <dbReference type="ARBA" id="ARBA00023002"/>
    </source>
</evidence>
<dbReference type="PANTHER" id="PTHR43364">
    <property type="entry name" value="NADH-SPECIFIC METHYLGLYOXAL REDUCTASE-RELATED"/>
    <property type="match status" value="1"/>
</dbReference>
<dbReference type="Pfam" id="PF00248">
    <property type="entry name" value="Aldo_ket_red"/>
    <property type="match status" value="1"/>
</dbReference>
<proteinExistence type="predicted"/>
<dbReference type="EMBL" id="BART01016097">
    <property type="protein sequence ID" value="GAG77472.1"/>
    <property type="molecule type" value="Genomic_DNA"/>
</dbReference>